<dbReference type="Proteomes" id="UP000314294">
    <property type="component" value="Unassembled WGS sequence"/>
</dbReference>
<comment type="caution">
    <text evidence="1">The sequence shown here is derived from an EMBL/GenBank/DDBJ whole genome shotgun (WGS) entry which is preliminary data.</text>
</comment>
<dbReference type="AlphaFoldDB" id="A0A4Z2IY92"/>
<organism evidence="1 2">
    <name type="scientific">Liparis tanakae</name>
    <name type="common">Tanaka's snailfish</name>
    <dbReference type="NCBI Taxonomy" id="230148"/>
    <lineage>
        <taxon>Eukaryota</taxon>
        <taxon>Metazoa</taxon>
        <taxon>Chordata</taxon>
        <taxon>Craniata</taxon>
        <taxon>Vertebrata</taxon>
        <taxon>Euteleostomi</taxon>
        <taxon>Actinopterygii</taxon>
        <taxon>Neopterygii</taxon>
        <taxon>Teleostei</taxon>
        <taxon>Neoteleostei</taxon>
        <taxon>Acanthomorphata</taxon>
        <taxon>Eupercaria</taxon>
        <taxon>Perciformes</taxon>
        <taxon>Cottioidei</taxon>
        <taxon>Cottales</taxon>
        <taxon>Liparidae</taxon>
        <taxon>Liparis</taxon>
    </lineage>
</organism>
<dbReference type="EMBL" id="SRLO01000036">
    <property type="protein sequence ID" value="TNN82949.1"/>
    <property type="molecule type" value="Genomic_DNA"/>
</dbReference>
<evidence type="ECO:0000313" key="2">
    <source>
        <dbReference type="Proteomes" id="UP000314294"/>
    </source>
</evidence>
<reference evidence="1 2" key="1">
    <citation type="submission" date="2019-03" db="EMBL/GenBank/DDBJ databases">
        <title>First draft genome of Liparis tanakae, snailfish: a comprehensive survey of snailfish specific genes.</title>
        <authorList>
            <person name="Kim W."/>
            <person name="Song I."/>
            <person name="Jeong J.-H."/>
            <person name="Kim D."/>
            <person name="Kim S."/>
            <person name="Ryu S."/>
            <person name="Song J.Y."/>
            <person name="Lee S.K."/>
        </authorList>
    </citation>
    <scope>NUCLEOTIDE SEQUENCE [LARGE SCALE GENOMIC DNA]</scope>
    <source>
        <tissue evidence="1">Muscle</tissue>
    </source>
</reference>
<proteinExistence type="predicted"/>
<gene>
    <name evidence="1" type="ORF">EYF80_006906</name>
</gene>
<evidence type="ECO:0000313" key="1">
    <source>
        <dbReference type="EMBL" id="TNN82949.1"/>
    </source>
</evidence>
<protein>
    <submittedName>
        <fullName evidence="1">Uncharacterized protein</fullName>
    </submittedName>
</protein>
<name>A0A4Z2IY92_9TELE</name>
<keyword evidence="2" id="KW-1185">Reference proteome</keyword>
<sequence length="177" mass="19480">MQDLLRQWGNTAERCSLCCQQACKEEEGERARIGGGGVKREREQTMSFCSGGNAAVNFAAARKHIPSNQEAQSSECREVFLLSGAEFAMPSGTHLWRYSCPAQRITGMLGAPVIRPPPPSSTHTLSPTKKVIRLMTGCSGEQRQGCRDAQAARLRPYCSRSRLIHSVQLLVACWNMP</sequence>
<accession>A0A4Z2IY92</accession>